<evidence type="ECO:0000256" key="1">
    <source>
        <dbReference type="SAM" id="Phobius"/>
    </source>
</evidence>
<keyword evidence="3" id="KW-1185">Reference proteome</keyword>
<dbReference type="EMBL" id="VYGV01000007">
    <property type="protein sequence ID" value="NWF45698.1"/>
    <property type="molecule type" value="Genomic_DNA"/>
</dbReference>
<dbReference type="RefSeq" id="WP_218179425.1">
    <property type="nucleotide sequence ID" value="NZ_VYGV01000007.1"/>
</dbReference>
<organism evidence="2 3">
    <name type="scientific">Hydrogenophaga aromaticivorans</name>
    <dbReference type="NCBI Taxonomy" id="2610898"/>
    <lineage>
        <taxon>Bacteria</taxon>
        <taxon>Pseudomonadati</taxon>
        <taxon>Pseudomonadota</taxon>
        <taxon>Betaproteobacteria</taxon>
        <taxon>Burkholderiales</taxon>
        <taxon>Comamonadaceae</taxon>
        <taxon>Hydrogenophaga</taxon>
    </lineage>
</organism>
<feature type="transmembrane region" description="Helical" evidence="1">
    <location>
        <begin position="20"/>
        <end position="38"/>
    </location>
</feature>
<evidence type="ECO:0000313" key="2">
    <source>
        <dbReference type="EMBL" id="NWF45698.1"/>
    </source>
</evidence>
<dbReference type="AlphaFoldDB" id="A0A7Y8GWI3"/>
<protein>
    <recommendedName>
        <fullName evidence="4">Toxin CptA</fullName>
    </recommendedName>
</protein>
<dbReference type="Proteomes" id="UP000545507">
    <property type="component" value="Unassembled WGS sequence"/>
</dbReference>
<keyword evidence="1" id="KW-1133">Transmembrane helix</keyword>
<keyword evidence="1" id="KW-0472">Membrane</keyword>
<gene>
    <name evidence="2" type="ORF">F3K02_10620</name>
</gene>
<sequence>MAAVAGGWWVSGTTAEAGGLMTGVVLWLLWMGFATWSWQRTPEGLLRWDALADSVVGPSLAGAWVWHSEAYKDGVTLLRVDAVLDLQDHVLLRLHNPDAASSWAWVERARDPLRWNEFRRALMAHQRQGCAIQ</sequence>
<name>A0A7Y8GWI3_9BURK</name>
<proteinExistence type="predicted"/>
<evidence type="ECO:0000313" key="3">
    <source>
        <dbReference type="Proteomes" id="UP000545507"/>
    </source>
</evidence>
<comment type="caution">
    <text evidence="2">The sequence shown here is derived from an EMBL/GenBank/DDBJ whole genome shotgun (WGS) entry which is preliminary data.</text>
</comment>
<evidence type="ECO:0008006" key="4">
    <source>
        <dbReference type="Google" id="ProtNLM"/>
    </source>
</evidence>
<accession>A0A7Y8GWI3</accession>
<keyword evidence="1" id="KW-0812">Transmembrane</keyword>
<reference evidence="2 3" key="1">
    <citation type="submission" date="2019-09" db="EMBL/GenBank/DDBJ databases">
        <title>Hydrogenophaga aromatica sp. nov., isolated from a para-xylene-degrading enrichment culture.</title>
        <authorList>
            <person name="Tancsics A."/>
            <person name="Banerjee S."/>
        </authorList>
    </citation>
    <scope>NUCLEOTIDE SEQUENCE [LARGE SCALE GENOMIC DNA]</scope>
    <source>
        <strain evidence="2 3">D2P1</strain>
    </source>
</reference>